<evidence type="ECO:0000313" key="2">
    <source>
        <dbReference type="EMBL" id="ANG62449.1"/>
    </source>
</evidence>
<evidence type="ECO:0008006" key="4">
    <source>
        <dbReference type="Google" id="ProtNLM"/>
    </source>
</evidence>
<dbReference type="Gene3D" id="3.50.14.10">
    <property type="entry name" value="Replication terminator Tus, domain 1 superfamily/Replication terminator Tus"/>
    <property type="match status" value="1"/>
</dbReference>
<dbReference type="GO" id="GO:0006274">
    <property type="term" value="P:DNA replication termination"/>
    <property type="evidence" value="ECO:0007669"/>
    <property type="project" value="InterPro"/>
</dbReference>
<dbReference type="GO" id="GO:0003677">
    <property type="term" value="F:DNA binding"/>
    <property type="evidence" value="ECO:0007669"/>
    <property type="project" value="InterPro"/>
</dbReference>
<dbReference type="RefSeq" id="WP_067380491.1">
    <property type="nucleotide sequence ID" value="NZ_CP015839.1"/>
</dbReference>
<dbReference type="OrthoDB" id="6354133at2"/>
<protein>
    <recommendedName>
        <fullName evidence="4">DNA replication terminus site-binding protein</fullName>
    </recommendedName>
</protein>
<organism evidence="2 3">
    <name type="scientific">Marinobacterium aestuarii</name>
    <dbReference type="NCBI Taxonomy" id="1821621"/>
    <lineage>
        <taxon>Bacteria</taxon>
        <taxon>Pseudomonadati</taxon>
        <taxon>Pseudomonadota</taxon>
        <taxon>Gammaproteobacteria</taxon>
        <taxon>Oceanospirillales</taxon>
        <taxon>Oceanospirillaceae</taxon>
        <taxon>Marinobacterium</taxon>
    </lineage>
</organism>
<dbReference type="AlphaFoldDB" id="A0A1A9EY49"/>
<sequence>MTETLLPGGQPLASELLDAFDQLNSSLAQFCTLLRMSDRALWIPRRDGENSTSERDFACSLMADIWYKDGQDGRCTRSRHGLIGADEALLASAHVLNQHKAAFQLAASRLNAQHLRELPTQLAHRSALLGELLNNQGLGRIHLKQCYRQVPILERTPTRIGFNWYSSGRSIRRLTAGDAMQLLLKLDQSQPHVQIQLARLSPLSAETPLAQLQTQVPVMRANIGWKTDQGWQRQARNCPLPLLFPLAPDGTLPEHNRPELTPPLGRERAERSDARIDPEPFIASLRIHRYQH</sequence>
<feature type="compositionally biased region" description="Basic and acidic residues" evidence="1">
    <location>
        <begin position="265"/>
        <end position="277"/>
    </location>
</feature>
<dbReference type="STRING" id="1821621.A8C75_08080"/>
<gene>
    <name evidence="2" type="ORF">A8C75_08080</name>
</gene>
<dbReference type="GO" id="GO:0005737">
    <property type="term" value="C:cytoplasm"/>
    <property type="evidence" value="ECO:0007669"/>
    <property type="project" value="InterPro"/>
</dbReference>
<accession>A0A1A9EY49</accession>
<dbReference type="Proteomes" id="UP000078070">
    <property type="component" value="Chromosome"/>
</dbReference>
<dbReference type="KEGG" id="mars:A8C75_08080"/>
<keyword evidence="3" id="KW-1185">Reference proteome</keyword>
<proteinExistence type="predicted"/>
<dbReference type="EMBL" id="CP015839">
    <property type="protein sequence ID" value="ANG62449.1"/>
    <property type="molecule type" value="Genomic_DNA"/>
</dbReference>
<name>A0A1A9EY49_9GAMM</name>
<feature type="region of interest" description="Disordered" evidence="1">
    <location>
        <begin position="249"/>
        <end position="277"/>
    </location>
</feature>
<evidence type="ECO:0000313" key="3">
    <source>
        <dbReference type="Proteomes" id="UP000078070"/>
    </source>
</evidence>
<reference evidence="2 3" key="2">
    <citation type="journal article" date="2018" name="Int. J. Syst. Evol. Microbiol.">
        <title>Marinobacterium aestuarii sp. nov., a benzene-degrading marine bacterium isolated from estuary sediment.</title>
        <authorList>
            <person name="Bae S.S."/>
            <person name="Jung J."/>
            <person name="Chung D."/>
            <person name="Baek K."/>
        </authorList>
    </citation>
    <scope>NUCLEOTIDE SEQUENCE [LARGE SCALE GENOMIC DNA]</scope>
    <source>
        <strain evidence="2 3">ST58-10</strain>
    </source>
</reference>
<reference evidence="3" key="1">
    <citation type="submission" date="2016-05" db="EMBL/GenBank/DDBJ databases">
        <authorList>
            <person name="Baek K."/>
            <person name="Yang S.-J."/>
        </authorList>
    </citation>
    <scope>NUCLEOTIDE SEQUENCE [LARGE SCALE GENOMIC DNA]</scope>
    <source>
        <strain evidence="3">ST58-10</strain>
    </source>
</reference>
<dbReference type="InterPro" id="IPR036381">
    <property type="entry name" value="Tus_dom1"/>
</dbReference>
<evidence type="ECO:0000256" key="1">
    <source>
        <dbReference type="SAM" id="MobiDB-lite"/>
    </source>
</evidence>